<protein>
    <recommendedName>
        <fullName evidence="5">Lipoprotein</fullName>
    </recommendedName>
</protein>
<keyword evidence="2" id="KW-0732">Signal</keyword>
<name>A0A6N8HYG8_9FIRM</name>
<proteinExistence type="predicted"/>
<feature type="region of interest" description="Disordered" evidence="1">
    <location>
        <begin position="28"/>
        <end position="79"/>
    </location>
</feature>
<evidence type="ECO:0008006" key="5">
    <source>
        <dbReference type="Google" id="ProtNLM"/>
    </source>
</evidence>
<dbReference type="EMBL" id="VWXL01000052">
    <property type="protein sequence ID" value="MVB10866.1"/>
    <property type="molecule type" value="Genomic_DNA"/>
</dbReference>
<keyword evidence="4" id="KW-1185">Reference proteome</keyword>
<gene>
    <name evidence="3" type="ORF">CAFE_15640</name>
</gene>
<sequence length="268" mass="29149">MQSRKLFSICLSMLLIFTWGCNAANGDAVSSDTGSSENPSSESVSSSDSPSASSNASKTPVTTDSSSSSNSPTSETKSLMFAEDDQTKAIFHIGMTREQVKQALTDNGLRLEPNDYGASDEEVLNNDLGFGIIGGLSTSFDSKTDLLNQLIIWSASDTELSSPYETQKGLKIGDTVETAIKLYGEPLEKSKGGDAVNEDLSISYYYDLPINLDSYYEQCKKIAGPDNSSGSKKRGAHLRIDISQMKGDKFNRVDCIDYYADRYGDYLR</sequence>
<dbReference type="Proteomes" id="UP000469440">
    <property type="component" value="Unassembled WGS sequence"/>
</dbReference>
<feature type="compositionally biased region" description="Low complexity" evidence="1">
    <location>
        <begin position="30"/>
        <end position="78"/>
    </location>
</feature>
<dbReference type="AlphaFoldDB" id="A0A6N8HYG8"/>
<dbReference type="RefSeq" id="WP_156990289.1">
    <property type="nucleotide sequence ID" value="NZ_VWXL01000052.1"/>
</dbReference>
<dbReference type="OrthoDB" id="9958989at2"/>
<accession>A0A6N8HYG8</accession>
<evidence type="ECO:0000313" key="4">
    <source>
        <dbReference type="Proteomes" id="UP000469440"/>
    </source>
</evidence>
<evidence type="ECO:0000256" key="1">
    <source>
        <dbReference type="SAM" id="MobiDB-lite"/>
    </source>
</evidence>
<evidence type="ECO:0000313" key="3">
    <source>
        <dbReference type="EMBL" id="MVB10866.1"/>
    </source>
</evidence>
<feature type="signal peptide" evidence="2">
    <location>
        <begin position="1"/>
        <end position="23"/>
    </location>
</feature>
<comment type="caution">
    <text evidence="3">The sequence shown here is derived from an EMBL/GenBank/DDBJ whole genome shotgun (WGS) entry which is preliminary data.</text>
</comment>
<organism evidence="3 4">
    <name type="scientific">Caproicibacter fermentans</name>
    <dbReference type="NCBI Taxonomy" id="2576756"/>
    <lineage>
        <taxon>Bacteria</taxon>
        <taxon>Bacillati</taxon>
        <taxon>Bacillota</taxon>
        <taxon>Clostridia</taxon>
        <taxon>Eubacteriales</taxon>
        <taxon>Acutalibacteraceae</taxon>
        <taxon>Caproicibacter</taxon>
    </lineage>
</organism>
<evidence type="ECO:0000256" key="2">
    <source>
        <dbReference type="SAM" id="SignalP"/>
    </source>
</evidence>
<reference evidence="3 4" key="1">
    <citation type="submission" date="2019-09" db="EMBL/GenBank/DDBJ databases">
        <title>Genome sequence of Clostridium sp. EA1.</title>
        <authorList>
            <person name="Poehlein A."/>
            <person name="Bengelsdorf F.R."/>
            <person name="Daniel R."/>
        </authorList>
    </citation>
    <scope>NUCLEOTIDE SEQUENCE [LARGE SCALE GENOMIC DNA]</scope>
    <source>
        <strain evidence="3 4">EA1</strain>
    </source>
</reference>
<feature type="chain" id="PRO_5027039450" description="Lipoprotein" evidence="2">
    <location>
        <begin position="24"/>
        <end position="268"/>
    </location>
</feature>